<name>A0A368X6Y8_MARNT</name>
<organism evidence="2 3">
    <name type="scientific">Marinobacter nauticus</name>
    <name type="common">Marinobacter hydrocarbonoclasticus</name>
    <name type="synonym">Marinobacter aquaeolei</name>
    <dbReference type="NCBI Taxonomy" id="2743"/>
    <lineage>
        <taxon>Bacteria</taxon>
        <taxon>Pseudomonadati</taxon>
        <taxon>Pseudomonadota</taxon>
        <taxon>Gammaproteobacteria</taxon>
        <taxon>Pseudomonadales</taxon>
        <taxon>Marinobacteraceae</taxon>
        <taxon>Marinobacter</taxon>
    </lineage>
</organism>
<dbReference type="Proteomes" id="UP000253647">
    <property type="component" value="Unassembled WGS sequence"/>
</dbReference>
<evidence type="ECO:0000313" key="2">
    <source>
        <dbReference type="EMBL" id="RCW62956.1"/>
    </source>
</evidence>
<evidence type="ECO:0000259" key="1">
    <source>
        <dbReference type="Pfam" id="PF19419"/>
    </source>
</evidence>
<evidence type="ECO:0000313" key="3">
    <source>
        <dbReference type="Proteomes" id="UP000253647"/>
    </source>
</evidence>
<protein>
    <recommendedName>
        <fullName evidence="1">DUF5983 domain-containing protein</fullName>
    </recommendedName>
</protein>
<reference evidence="2 3" key="1">
    <citation type="submission" date="2018-07" db="EMBL/GenBank/DDBJ databases">
        <title>Freshwater and sediment microbial communities from various areas in North America, analyzing microbe dynamics in response to fracking.</title>
        <authorList>
            <person name="Lamendella R."/>
        </authorList>
    </citation>
    <scope>NUCLEOTIDE SEQUENCE [LARGE SCALE GENOMIC DNA]</scope>
    <source>
        <strain evidence="2 3">105B</strain>
    </source>
</reference>
<dbReference type="EMBL" id="QPJI01000020">
    <property type="protein sequence ID" value="RCW62956.1"/>
    <property type="molecule type" value="Genomic_DNA"/>
</dbReference>
<proteinExistence type="predicted"/>
<gene>
    <name evidence="2" type="ORF">DET61_12078</name>
</gene>
<accession>A0A368X6Y8</accession>
<dbReference type="InterPro" id="IPR046025">
    <property type="entry name" value="DUF5983"/>
</dbReference>
<dbReference type="AlphaFoldDB" id="A0A368X6Y8"/>
<dbReference type="Pfam" id="PF19419">
    <property type="entry name" value="DUF5983"/>
    <property type="match status" value="1"/>
</dbReference>
<comment type="caution">
    <text evidence="2">The sequence shown here is derived from an EMBL/GenBank/DDBJ whole genome shotgun (WGS) entry which is preliminary data.</text>
</comment>
<feature type="domain" description="DUF5983" evidence="1">
    <location>
        <begin position="19"/>
        <end position="113"/>
    </location>
</feature>
<sequence>MSAEDRTHLLNAAETYKVIALSTAHISKEDAAALGAAAADPEENMVMKRSTGWFIKLYWEQDSNDQETKNRNRRHGVSAEIKDLLSMAANAGFQMVEFDSDADCVAGIPIFDWEDDSPELTVLTKQTLTTFEAGANYIDALIKTGFFYHFDDDPADALRHFNLGPEQIEALKHNVDQLFGIDWKTGGFDGPFHYASAK</sequence>